<protein>
    <submittedName>
        <fullName evidence="1">Uncharacterized protein</fullName>
    </submittedName>
</protein>
<reference evidence="1" key="1">
    <citation type="submission" date="2016-10" db="EMBL/GenBank/DDBJ databases">
        <title>Sequence of Gallionella enrichment culture.</title>
        <authorList>
            <person name="Poehlein A."/>
            <person name="Muehling M."/>
            <person name="Daniel R."/>
        </authorList>
    </citation>
    <scope>NUCLEOTIDE SEQUENCE</scope>
</reference>
<name>A0A1J5PRX0_9ZZZZ</name>
<gene>
    <name evidence="1" type="ORF">GALL_478930</name>
</gene>
<evidence type="ECO:0000313" key="1">
    <source>
        <dbReference type="EMBL" id="OIQ70495.1"/>
    </source>
</evidence>
<dbReference type="EMBL" id="MLJW01004174">
    <property type="protein sequence ID" value="OIQ70495.1"/>
    <property type="molecule type" value="Genomic_DNA"/>
</dbReference>
<proteinExistence type="predicted"/>
<comment type="caution">
    <text evidence="1">The sequence shown here is derived from an EMBL/GenBank/DDBJ whole genome shotgun (WGS) entry which is preliminary data.</text>
</comment>
<sequence length="141" mass="14480">MQAGLEKTIGKTGGNVSQVQCGSARAAQADGTRHEVCQHAQIGVKVIALAERETRGQQAILETDAFGHPDAAVVHEGTTPLGGRKQVVAAGVVNDRLLDFALVGQGNADAVNRQTVDEVGGAVQRVDDPDKFGVLCAVGAA</sequence>
<accession>A0A1J5PRX0</accession>
<dbReference type="AlphaFoldDB" id="A0A1J5PRX0"/>
<organism evidence="1">
    <name type="scientific">mine drainage metagenome</name>
    <dbReference type="NCBI Taxonomy" id="410659"/>
    <lineage>
        <taxon>unclassified sequences</taxon>
        <taxon>metagenomes</taxon>
        <taxon>ecological metagenomes</taxon>
    </lineage>
</organism>